<sequence>MLKIGPKGTWWELVSVVAYCPIIALSSGSYGGYRLKGKPLTHSRYYGRGADA</sequence>
<keyword evidence="1" id="KW-0812">Transmembrane</keyword>
<comment type="caution">
    <text evidence="2">The sequence shown here is derived from an EMBL/GenBank/DDBJ whole genome shotgun (WGS) entry which is preliminary data.</text>
</comment>
<dbReference type="EMBL" id="LSDK01000050">
    <property type="protein sequence ID" value="KXB76999.1"/>
    <property type="molecule type" value="Genomic_DNA"/>
</dbReference>
<feature type="transmembrane region" description="Helical" evidence="1">
    <location>
        <begin position="13"/>
        <end position="33"/>
    </location>
</feature>
<keyword evidence="1" id="KW-1133">Transmembrane helix</keyword>
<dbReference type="PATRIC" id="fig|322095.3.peg.648"/>
<dbReference type="Proteomes" id="UP000070224">
    <property type="component" value="Unassembled WGS sequence"/>
</dbReference>
<gene>
    <name evidence="2" type="ORF">HMPREF3185_00655</name>
</gene>
<dbReference type="STRING" id="322095.HMPREF3185_00655"/>
<keyword evidence="1" id="KW-0472">Membrane</keyword>
<evidence type="ECO:0000313" key="3">
    <source>
        <dbReference type="Proteomes" id="UP000070224"/>
    </source>
</evidence>
<dbReference type="AlphaFoldDB" id="A0A134BAL3"/>
<evidence type="ECO:0000313" key="2">
    <source>
        <dbReference type="EMBL" id="KXB76999.1"/>
    </source>
</evidence>
<reference evidence="3" key="1">
    <citation type="submission" date="2016-01" db="EMBL/GenBank/DDBJ databases">
        <authorList>
            <person name="Mitreva M."/>
            <person name="Pepin K.H."/>
            <person name="Mihindukulasuriya K.A."/>
            <person name="Fulton R."/>
            <person name="Fronick C."/>
            <person name="O'Laughlin M."/>
            <person name="Miner T."/>
            <person name="Herter B."/>
            <person name="Rosa B.A."/>
            <person name="Cordes M."/>
            <person name="Tomlinson C."/>
            <person name="Wollam A."/>
            <person name="Palsikar V.B."/>
            <person name="Mardis E.R."/>
            <person name="Wilson R.K."/>
        </authorList>
    </citation>
    <scope>NUCLEOTIDE SEQUENCE [LARGE SCALE GENOMIC DNA]</scope>
    <source>
        <strain evidence="3">KA00683</strain>
    </source>
</reference>
<evidence type="ECO:0000256" key="1">
    <source>
        <dbReference type="SAM" id="Phobius"/>
    </source>
</evidence>
<name>A0A134BAL3_9PORP</name>
<accession>A0A134BAL3</accession>
<keyword evidence="3" id="KW-1185">Reference proteome</keyword>
<proteinExistence type="predicted"/>
<protein>
    <submittedName>
        <fullName evidence="2">Uncharacterized protein</fullName>
    </submittedName>
</protein>
<organism evidence="2 3">
    <name type="scientific">Porphyromonas somerae</name>
    <dbReference type="NCBI Taxonomy" id="322095"/>
    <lineage>
        <taxon>Bacteria</taxon>
        <taxon>Pseudomonadati</taxon>
        <taxon>Bacteroidota</taxon>
        <taxon>Bacteroidia</taxon>
        <taxon>Bacteroidales</taxon>
        <taxon>Porphyromonadaceae</taxon>
        <taxon>Porphyromonas</taxon>
    </lineage>
</organism>